<sequence length="761" mass="83694">MPPKRVLRSTPASAASESIPAQSTRGRPRRSKAVGAVADEPAKGMATRTRAATKPSSSAPAAPAKDRGSLTADPIARKGPPPDAAKSEFNISTSPNRGQANSESPASESDAESTAGAEPDYQEDTRAEEHQTEPTAQVEVDDAPFMCQGIQKLSDAADGIFTKYADLFTKYRVILAKIKNRGISAKHSLTEAEKTQLPLYKTQLRFFEMDIGALASMRNHIIVHKPYAPFLHWLWIDRQMTNTEANLLKAALIPINLATLVDIIYAGAKNDLHEAGQADVNALRILDANFEDLFLGGRLLPLTNAMVDLALDVRQVYLLAALSRAKDNLAARRMVHNVFCGQHEGLDQDQVNETLANGPYKLVAGLDNELVQQRCRTRVAGFVKHIADSGANFLNLGSHRGRFPAQKFLVSIQAVYNEELRKPIQSARDAWIRLQDSAAHAGNDAASEQADEFHDAADELHADEDESSEGEESQPITRVANPEAERLLFDSAADLRALHSLQQSSPVAPPPSKTLSRRRRRSRPSSSSPVAPRKRTHHQVSDDLPSAPSDDQDDDPFETDSRSVDEDAIREKRHRRPGATEATRFAQAVGELQHLNGSYPHSTAPMSTSTTAVGGLTQRSELQHHIATAPTSTAPNQPQPRPTFHDGGIRRRYPWSDYDEQVLIRSVGRHYGKWSRIENEDGELFEHPRDQQAYRDKARIIKTKMLVADRPLPPGFDFVALGAKEVREIVKAGKNPARKETDVDIATGQVTNTEFVPEQAL</sequence>
<dbReference type="Proteomes" id="UP000243081">
    <property type="component" value="Unassembled WGS sequence"/>
</dbReference>
<feature type="compositionally biased region" description="Polar residues" evidence="1">
    <location>
        <begin position="10"/>
        <end position="25"/>
    </location>
</feature>
<evidence type="ECO:0000256" key="1">
    <source>
        <dbReference type="SAM" id="MobiDB-lite"/>
    </source>
</evidence>
<feature type="compositionally biased region" description="Basic and acidic residues" evidence="1">
    <location>
        <begin position="559"/>
        <end position="570"/>
    </location>
</feature>
<feature type="compositionally biased region" description="Basic and acidic residues" evidence="1">
    <location>
        <begin position="123"/>
        <end position="132"/>
    </location>
</feature>
<organism evidence="2 3">
    <name type="scientific">Cordyceps confragosa</name>
    <name type="common">Lecanicillium lecanii</name>
    <dbReference type="NCBI Taxonomy" id="2714763"/>
    <lineage>
        <taxon>Eukaryota</taxon>
        <taxon>Fungi</taxon>
        <taxon>Dikarya</taxon>
        <taxon>Ascomycota</taxon>
        <taxon>Pezizomycotina</taxon>
        <taxon>Sordariomycetes</taxon>
        <taxon>Hypocreomycetidae</taxon>
        <taxon>Hypocreales</taxon>
        <taxon>Cordycipitaceae</taxon>
        <taxon>Akanthomyces</taxon>
    </lineage>
</organism>
<feature type="region of interest" description="Disordered" evidence="1">
    <location>
        <begin position="499"/>
        <end position="583"/>
    </location>
</feature>
<dbReference type="OrthoDB" id="5398572at2759"/>
<feature type="region of interest" description="Disordered" evidence="1">
    <location>
        <begin position="460"/>
        <end position="479"/>
    </location>
</feature>
<evidence type="ECO:0008006" key="4">
    <source>
        <dbReference type="Google" id="ProtNLM"/>
    </source>
</evidence>
<gene>
    <name evidence="2" type="ORF">LLEC1_03628</name>
</gene>
<name>A0A179I1B3_CORDF</name>
<dbReference type="AlphaFoldDB" id="A0A179I1B3"/>
<feature type="compositionally biased region" description="Polar residues" evidence="1">
    <location>
        <begin position="89"/>
        <end position="99"/>
    </location>
</feature>
<comment type="caution">
    <text evidence="2">The sequence shown here is derived from an EMBL/GenBank/DDBJ whole genome shotgun (WGS) entry which is preliminary data.</text>
</comment>
<reference evidence="2 3" key="1">
    <citation type="submission" date="2016-03" db="EMBL/GenBank/DDBJ databases">
        <title>Fine-scale spatial genetic structure of a fungal parasite of coffee scale insects.</title>
        <authorList>
            <person name="Jackson D."/>
            <person name="Zemenick K.A."/>
            <person name="Malloure B."/>
            <person name="Quandt C.A."/>
            <person name="James T.Y."/>
        </authorList>
    </citation>
    <scope>NUCLEOTIDE SEQUENCE [LARGE SCALE GENOMIC DNA]</scope>
    <source>
        <strain evidence="2 3">UM487</strain>
    </source>
</reference>
<feature type="compositionally biased region" description="Low complexity" evidence="1">
    <location>
        <begin position="46"/>
        <end position="63"/>
    </location>
</feature>
<keyword evidence="3" id="KW-1185">Reference proteome</keyword>
<feature type="region of interest" description="Disordered" evidence="1">
    <location>
        <begin position="1"/>
        <end position="142"/>
    </location>
</feature>
<accession>A0A179I1B3</accession>
<protein>
    <recommendedName>
        <fullName evidence="4">Myb-like domain-containing protein</fullName>
    </recommendedName>
</protein>
<evidence type="ECO:0000313" key="2">
    <source>
        <dbReference type="EMBL" id="OAQ95641.1"/>
    </source>
</evidence>
<feature type="compositionally biased region" description="Acidic residues" evidence="1">
    <location>
        <begin position="461"/>
        <end position="472"/>
    </location>
</feature>
<evidence type="ECO:0000313" key="3">
    <source>
        <dbReference type="Proteomes" id="UP000243081"/>
    </source>
</evidence>
<dbReference type="OMA" id="FEHPRNQ"/>
<dbReference type="EMBL" id="LUKN01004736">
    <property type="protein sequence ID" value="OAQ95641.1"/>
    <property type="molecule type" value="Genomic_DNA"/>
</dbReference>
<proteinExistence type="predicted"/>